<evidence type="ECO:0000259" key="14">
    <source>
        <dbReference type="Pfam" id="PF18072"/>
    </source>
</evidence>
<dbReference type="Pfam" id="PF02769">
    <property type="entry name" value="AIRS_C"/>
    <property type="match status" value="2"/>
</dbReference>
<dbReference type="PANTHER" id="PTHR10099:SF1">
    <property type="entry name" value="PHOSPHORIBOSYLFORMYLGLYCINAMIDINE SYNTHASE"/>
    <property type="match status" value="1"/>
</dbReference>
<accession>A0A2N7WE87</accession>
<dbReference type="SUPFAM" id="SSF55326">
    <property type="entry name" value="PurM N-terminal domain-like"/>
    <property type="match status" value="2"/>
</dbReference>
<evidence type="ECO:0000259" key="13">
    <source>
        <dbReference type="Pfam" id="PF02769"/>
    </source>
</evidence>
<dbReference type="FunFam" id="3.90.650.10:FF:000024">
    <property type="entry name" value="Phosphoribosylformylglycinamidine synthase"/>
    <property type="match status" value="1"/>
</dbReference>
<dbReference type="CDD" id="cd01740">
    <property type="entry name" value="GATase1_FGAR_AT"/>
    <property type="match status" value="1"/>
</dbReference>
<keyword evidence="9 12" id="KW-0460">Magnesium</keyword>
<proteinExistence type="inferred from homology"/>
<evidence type="ECO:0000256" key="10">
    <source>
        <dbReference type="ARBA" id="ARBA00022962"/>
    </source>
</evidence>
<feature type="binding site" evidence="12">
    <location>
        <position position="719"/>
    </location>
    <ligand>
        <name>Mg(2+)</name>
        <dbReference type="ChEBI" id="CHEBI:18420"/>
    </ligand>
</feature>
<protein>
    <recommendedName>
        <fullName evidence="12">Phosphoribosylformylglycinamidine synthase</fullName>
        <shortName evidence="12">FGAM synthase</shortName>
        <shortName evidence="12">FGAMS</shortName>
        <ecNumber evidence="12">6.3.5.3</ecNumber>
    </recommendedName>
    <alternativeName>
        <fullName evidence="12">Formylglycinamide ribonucleotide amidotransferase</fullName>
        <shortName evidence="12">FGAR amidotransferase</shortName>
        <shortName evidence="12">FGAR-AT</shortName>
    </alternativeName>
</protein>
<sequence>MAHFSCFSGASALSDFRQTRLLETLARIDANIVGVRGQYLHFVNALTPLSAQDNERIEALLHYGEPFEPGEQRGAQETFLVVPRIGTVSPWASKATDIAHHCGLEHVRRIERGIEFTVTLKPGLGGLLGGKKALSDEARAAVAAALHDRMTESVVGSRDDALHLFDELPAKPLTTVDVRAQGRAALERANGELGLALADDEIDYLVDAFGKLGRNPTDVELMMFAQANSEHCRHKIFNAQWTIDGQAQDVSLFQMIKNTEKLNPQGTIVAYSDNSAIMQGGPAERWFPRPAQAGERAALDERYGRHVELTHTLMKVETHNHPTAISPFAGAATGAGGEIRDEGATGRGARPKAGLTGFTVSNLELPGAVEPWENARDAAQPLAMRNPNEQHTAYGRPDRIASPLQIMIDGPLGGAAFNNEFGRPNLGGYFRVYEQNVSGQVRGYHKPIMIAGGIGNISDAHTHKHDLPAGSLLVQIGGPGMRIGMGGGAASSMATGANTAELDFDSVQRGNPEIERRAQEVINACWQLGEKNPILSIHDVGAGGLSNAFPELVDGADKGARFELRQVPLEESGLSPREIWSNEAQERYVLAIAPADLPAFEAICSRERCPLAVVGVATAERQLQLIDAHAEGEATYPVDMPMDVLLGKAPRMHRNVERVSAERAPVDVTGLSLAELAVSVLKHPTVASKSFLITIGDRSVGGTSVRDQLVGPWQVPVADCAITAADYAGFRGEAMTMAERTPLAVINAPASGRMAVGEAVTNIASAPIASLDKLKLSANWMAACGAPGEDAALFDTVRAIGMELCPALGISIPVGKDSLSMKTKWDEQGVAKEVVAPVSLIISAFAPVEDVRRHLTPQLRRHDEVGDSVLIAIDLGRGKHRLGGSILAQVTQQVGDSVPDVDDAEDLKRFFAAIQSLNASDRLLAYHDRSDGGLWATVCEMAFAGHVGVSLNVDMLALDASHEFDYGDAKDWAKQTSGRRDDLTLRALFSEELGAVVQVRAADRDAVLAALRDHGLGACSHVIGKLNERDVIEVYRDAKKIYDAPRAQLQRAWSEVSWRISRLRDNPACADAEYEMLLDANDPGIAPHLTFDPSEDVAAPFIQTGARPRVAILREQGVNSHLETAYAFDRAGFEAYDVHMSDLLSGRATLADFTGAVACGGFSYGDVLGAGEGWAKTIRFNPQLADMFAAFFGRADTFALGICNGCQMMSSLASMIPGADAWPKFTRNKSEKFEARFSFVGIESSPSIFFAGMEGSRIPVAIAHGEGFADFSQQGDPARAAVAMRFVDHHGEATLRYPFNPNGSPDGITSVTTPDGRFTVLMPHMERVHRTVQMSWHPEGWGEASPWMRVFRNARRWLG</sequence>
<keyword evidence="3 12" id="KW-0963">Cytoplasm</keyword>
<dbReference type="InterPro" id="IPR041609">
    <property type="entry name" value="PurL_linker"/>
</dbReference>
<feature type="domain" description="FGAR-AT PurM N-terminal-like" evidence="16">
    <location>
        <begin position="688"/>
        <end position="847"/>
    </location>
</feature>
<dbReference type="FunFam" id="3.30.1330.10:FF:000005">
    <property type="entry name" value="Phosphoribosylformylglycinamidine synthase"/>
    <property type="match status" value="1"/>
</dbReference>
<dbReference type="UniPathway" id="UPA00074">
    <property type="reaction ID" value="UER00128"/>
</dbReference>
<evidence type="ECO:0000256" key="6">
    <source>
        <dbReference type="ARBA" id="ARBA00022741"/>
    </source>
</evidence>
<comment type="pathway">
    <text evidence="1 12">Purine metabolism; IMP biosynthesis via de novo pathway; 5-amino-1-(5-phospho-D-ribosyl)imidazole from N(2)-formyl-N(1)-(5-phospho-D-ribosyl)glycinamide: step 1/2.</text>
</comment>
<comment type="function">
    <text evidence="12">Phosphoribosylformylglycinamidine synthase involved in the purines biosynthetic pathway. Catalyzes the ATP-dependent conversion of formylglycinamide ribonucleotide (FGAR) and glutamine to yield formylglycinamidine ribonucleotide (FGAM) and glutamate.</text>
</comment>
<comment type="similarity">
    <text evidence="2 12">In the N-terminal section; belongs to the FGAMS family.</text>
</comment>
<dbReference type="GO" id="GO:0006189">
    <property type="term" value="P:'de novo' IMP biosynthetic process"/>
    <property type="evidence" value="ECO:0007669"/>
    <property type="project" value="UniProtKB-UniRule"/>
</dbReference>
<dbReference type="SMART" id="SM01211">
    <property type="entry name" value="GATase_5"/>
    <property type="match status" value="1"/>
</dbReference>
<feature type="binding site" evidence="12">
    <location>
        <position position="718"/>
    </location>
    <ligand>
        <name>ATP</name>
        <dbReference type="ChEBI" id="CHEBI:30616"/>
    </ligand>
</feature>
<dbReference type="Pfam" id="PF13507">
    <property type="entry name" value="GATase_5"/>
    <property type="match status" value="1"/>
</dbReference>
<dbReference type="Gene3D" id="3.90.650.10">
    <property type="entry name" value="PurM-like C-terminal domain"/>
    <property type="match status" value="2"/>
</dbReference>
<evidence type="ECO:0000313" key="17">
    <source>
        <dbReference type="EMBL" id="PMS27738.1"/>
    </source>
</evidence>
<feature type="active site" evidence="12">
    <location>
        <position position="1324"/>
    </location>
</feature>
<gene>
    <name evidence="12" type="primary">purL</name>
    <name evidence="17" type="ORF">C0Z19_03490</name>
</gene>
<dbReference type="GO" id="GO:0004642">
    <property type="term" value="F:phosphoribosylformylglycinamidine synthase activity"/>
    <property type="evidence" value="ECO:0007669"/>
    <property type="project" value="UniProtKB-UniRule"/>
</dbReference>
<feature type="domain" description="PurM-like C-terminal" evidence="13">
    <location>
        <begin position="866"/>
        <end position="1035"/>
    </location>
</feature>
<name>A0A2N7WE87_9BURK</name>
<dbReference type="SUPFAM" id="SSF56042">
    <property type="entry name" value="PurM C-terminal domain-like"/>
    <property type="match status" value="2"/>
</dbReference>
<evidence type="ECO:0000256" key="7">
    <source>
        <dbReference type="ARBA" id="ARBA00022755"/>
    </source>
</evidence>
<dbReference type="PROSITE" id="PS51273">
    <property type="entry name" value="GATASE_TYPE_1"/>
    <property type="match status" value="1"/>
</dbReference>
<keyword evidence="5 12" id="KW-0479">Metal-binding</keyword>
<evidence type="ECO:0000256" key="2">
    <source>
        <dbReference type="ARBA" id="ARBA00008608"/>
    </source>
</evidence>
<feature type="active site" description="Nucleophile" evidence="12">
    <location>
        <position position="1203"/>
    </location>
</feature>
<evidence type="ECO:0000256" key="9">
    <source>
        <dbReference type="ARBA" id="ARBA00022842"/>
    </source>
</evidence>
<comment type="subcellular location">
    <subcellularLocation>
        <location evidence="12">Cytoplasm</location>
    </subcellularLocation>
</comment>
<reference evidence="17 18" key="1">
    <citation type="submission" date="2018-01" db="EMBL/GenBank/DDBJ databases">
        <title>Whole genome analyses suggest that Burkholderia sensu lato contains two further novel genera in the rhizoxinica-symbiotica group Mycetohabitans gen. nov., and Trinickia gen. nov.: implications for the evolution of diazotrophy and nodulation in the Burkholderiaceae.</title>
        <authorList>
            <person name="Estrada-de los Santos P."/>
            <person name="Palmer M."/>
            <person name="Chavez-Ramirez B."/>
            <person name="Beukes C."/>
            <person name="Steenkamp E.T."/>
            <person name="Hirsch A.M."/>
            <person name="Manyaka P."/>
            <person name="Maluk M."/>
            <person name="Lafos M."/>
            <person name="Crook M."/>
            <person name="Gross E."/>
            <person name="Simon M.F."/>
            <person name="Bueno dos Reis Junior F."/>
            <person name="Poole P.S."/>
            <person name="Venter S.N."/>
            <person name="James E.K."/>
        </authorList>
    </citation>
    <scope>NUCLEOTIDE SEQUENCE [LARGE SCALE GENOMIC DNA]</scope>
    <source>
        <strain evidence="17 18">GP25-8</strain>
    </source>
</reference>
<dbReference type="SUPFAM" id="SSF109736">
    <property type="entry name" value="FGAM synthase PurL, linker domain"/>
    <property type="match status" value="1"/>
</dbReference>
<keyword evidence="4 12" id="KW-0436">Ligase</keyword>
<dbReference type="GO" id="GO:0005737">
    <property type="term" value="C:cytoplasm"/>
    <property type="evidence" value="ECO:0007669"/>
    <property type="project" value="UniProtKB-SubCell"/>
</dbReference>
<evidence type="ECO:0000256" key="12">
    <source>
        <dbReference type="HAMAP-Rule" id="MF_00419"/>
    </source>
</evidence>
<dbReference type="InterPro" id="IPR036921">
    <property type="entry name" value="PurM-like_N_sf"/>
</dbReference>
<dbReference type="InterPro" id="IPR055181">
    <property type="entry name" value="FGAR-AT_PurM_N-like"/>
</dbReference>
<dbReference type="InterPro" id="IPR010073">
    <property type="entry name" value="PurL_large"/>
</dbReference>
<evidence type="ECO:0000256" key="11">
    <source>
        <dbReference type="ARBA" id="ARBA00052585"/>
    </source>
</evidence>
<dbReference type="InterPro" id="IPR036676">
    <property type="entry name" value="PurM-like_C_sf"/>
</dbReference>
<feature type="domain" description="Phosphoribosylformylglycinamidine synthase N-terminal" evidence="15">
    <location>
        <begin position="38"/>
        <end position="165"/>
    </location>
</feature>
<dbReference type="NCBIfam" id="NF003672">
    <property type="entry name" value="PRK05297.1"/>
    <property type="match status" value="1"/>
</dbReference>
<dbReference type="PANTHER" id="PTHR10099">
    <property type="entry name" value="PHOSPHORIBOSYLFORMYLGLYCINAMIDINE SYNTHASE"/>
    <property type="match status" value="1"/>
</dbReference>
<dbReference type="SUPFAM" id="SSF82697">
    <property type="entry name" value="PurS-like"/>
    <property type="match status" value="1"/>
</dbReference>
<feature type="binding site" evidence="12">
    <location>
        <begin position="330"/>
        <end position="341"/>
    </location>
    <ligand>
        <name>ATP</name>
        <dbReference type="ChEBI" id="CHEBI:30616"/>
    </ligand>
</feature>
<evidence type="ECO:0000256" key="4">
    <source>
        <dbReference type="ARBA" id="ARBA00022598"/>
    </source>
</evidence>
<dbReference type="EMBL" id="PNYB01000002">
    <property type="protein sequence ID" value="PMS27738.1"/>
    <property type="molecule type" value="Genomic_DNA"/>
</dbReference>
<dbReference type="FunFam" id="1.10.8.750:FF:000002">
    <property type="entry name" value="Phosphoribosylformylglycinamidine synthase"/>
    <property type="match status" value="1"/>
</dbReference>
<evidence type="ECO:0000256" key="3">
    <source>
        <dbReference type="ARBA" id="ARBA00022490"/>
    </source>
</evidence>
<comment type="caution">
    <text evidence="12">Lacks conserved residue(s) required for the propagation of feature annotation.</text>
</comment>
<evidence type="ECO:0000256" key="5">
    <source>
        <dbReference type="ARBA" id="ARBA00022723"/>
    </source>
</evidence>
<dbReference type="Gene3D" id="3.40.50.880">
    <property type="match status" value="1"/>
</dbReference>
<keyword evidence="8 12" id="KW-0067">ATP-binding</keyword>
<dbReference type="Gene3D" id="3.30.1330.10">
    <property type="entry name" value="PurM-like, N-terminal domain"/>
    <property type="match status" value="2"/>
</dbReference>
<keyword evidence="10 12" id="KW-0315">Glutamine amidotransferase</keyword>
<dbReference type="GO" id="GO:0005524">
    <property type="term" value="F:ATP binding"/>
    <property type="evidence" value="ECO:0007669"/>
    <property type="project" value="UniProtKB-UniRule"/>
</dbReference>
<dbReference type="FunFam" id="3.40.50.880:FF:000008">
    <property type="entry name" value="Phosphoribosylformylglycinamidine synthase"/>
    <property type="match status" value="1"/>
</dbReference>
<dbReference type="InterPro" id="IPR040707">
    <property type="entry name" value="FGAR-AT_N"/>
</dbReference>
<comment type="catalytic activity">
    <reaction evidence="11 12">
        <text>N(2)-formyl-N(1)-(5-phospho-beta-D-ribosyl)glycinamide + L-glutamine + ATP + H2O = 2-formamido-N(1)-(5-O-phospho-beta-D-ribosyl)acetamidine + L-glutamate + ADP + phosphate + H(+)</text>
        <dbReference type="Rhea" id="RHEA:17129"/>
        <dbReference type="ChEBI" id="CHEBI:15377"/>
        <dbReference type="ChEBI" id="CHEBI:15378"/>
        <dbReference type="ChEBI" id="CHEBI:29985"/>
        <dbReference type="ChEBI" id="CHEBI:30616"/>
        <dbReference type="ChEBI" id="CHEBI:43474"/>
        <dbReference type="ChEBI" id="CHEBI:58359"/>
        <dbReference type="ChEBI" id="CHEBI:147286"/>
        <dbReference type="ChEBI" id="CHEBI:147287"/>
        <dbReference type="ChEBI" id="CHEBI:456216"/>
        <dbReference type="EC" id="6.3.5.3"/>
    </reaction>
</comment>
<evidence type="ECO:0000256" key="1">
    <source>
        <dbReference type="ARBA" id="ARBA00004920"/>
    </source>
</evidence>
<feature type="domain" description="Phosphoribosylformylglycinamidine synthase linker" evidence="14">
    <location>
        <begin position="186"/>
        <end position="235"/>
    </location>
</feature>
<comment type="subunit">
    <text evidence="12">Monomer.</text>
</comment>
<dbReference type="GO" id="GO:0046872">
    <property type="term" value="F:metal ion binding"/>
    <property type="evidence" value="ECO:0007669"/>
    <property type="project" value="UniProtKB-KW"/>
</dbReference>
<dbReference type="Gene3D" id="1.10.8.750">
    <property type="entry name" value="Phosphoribosylformylglycinamidine synthase, linker domain"/>
    <property type="match status" value="1"/>
</dbReference>
<dbReference type="EC" id="6.3.5.3" evidence="12"/>
<feature type="binding site" evidence="12">
    <location>
        <position position="928"/>
    </location>
    <ligand>
        <name>Mg(2+)</name>
        <dbReference type="ChEBI" id="CHEBI:18420"/>
    </ligand>
</feature>
<dbReference type="InterPro" id="IPR036604">
    <property type="entry name" value="PurS-like_sf"/>
</dbReference>
<dbReference type="NCBIfam" id="TIGR01735">
    <property type="entry name" value="FGAM_synt"/>
    <property type="match status" value="1"/>
</dbReference>
<dbReference type="InterPro" id="IPR029062">
    <property type="entry name" value="Class_I_gatase-like"/>
</dbReference>
<feature type="binding site" evidence="12">
    <location>
        <position position="930"/>
    </location>
    <ligand>
        <name>ATP</name>
        <dbReference type="ChEBI" id="CHEBI:30616"/>
    </ligand>
</feature>
<keyword evidence="18" id="KW-1185">Reference proteome</keyword>
<evidence type="ECO:0000259" key="15">
    <source>
        <dbReference type="Pfam" id="PF18076"/>
    </source>
</evidence>
<dbReference type="CDD" id="cd02204">
    <property type="entry name" value="PurL_repeat2"/>
    <property type="match status" value="1"/>
</dbReference>
<keyword evidence="6 12" id="KW-0547">Nucleotide-binding</keyword>
<feature type="binding site" evidence="12">
    <location>
        <position position="762"/>
    </location>
    <ligand>
        <name>Mg(2+)</name>
        <dbReference type="ChEBI" id="CHEBI:18420"/>
    </ligand>
</feature>
<feature type="domain" description="PurM-like C-terminal" evidence="13">
    <location>
        <begin position="469"/>
        <end position="626"/>
    </location>
</feature>
<feature type="active site" evidence="12">
    <location>
        <position position="1326"/>
    </location>
</feature>
<comment type="caution">
    <text evidence="17">The sequence shown here is derived from an EMBL/GenBank/DDBJ whole genome shotgun (WGS) entry which is preliminary data.</text>
</comment>
<dbReference type="Pfam" id="PF22689">
    <property type="entry name" value="FGAR-AT_PurM_N-like"/>
    <property type="match status" value="1"/>
</dbReference>
<dbReference type="RefSeq" id="WP_102608388.1">
    <property type="nucleotide sequence ID" value="NZ_CADIKD010000004.1"/>
</dbReference>
<evidence type="ECO:0000313" key="18">
    <source>
        <dbReference type="Proteomes" id="UP000235347"/>
    </source>
</evidence>
<dbReference type="HAMAP" id="MF_00419">
    <property type="entry name" value="PurL_1"/>
    <property type="match status" value="1"/>
</dbReference>
<dbReference type="SUPFAM" id="SSF52317">
    <property type="entry name" value="Class I glutamine amidotransferase-like"/>
    <property type="match status" value="1"/>
</dbReference>
<dbReference type="Pfam" id="PF18076">
    <property type="entry name" value="FGAR-AT_N"/>
    <property type="match status" value="1"/>
</dbReference>
<evidence type="ECO:0000256" key="8">
    <source>
        <dbReference type="ARBA" id="ARBA00022840"/>
    </source>
</evidence>
<evidence type="ECO:0000259" key="16">
    <source>
        <dbReference type="Pfam" id="PF22689"/>
    </source>
</evidence>
<feature type="binding site" evidence="12">
    <location>
        <position position="758"/>
    </location>
    <ligand>
        <name>Mg(2+)</name>
        <dbReference type="ChEBI" id="CHEBI:18420"/>
    </ligand>
</feature>
<dbReference type="Proteomes" id="UP000235347">
    <property type="component" value="Unassembled WGS sequence"/>
</dbReference>
<dbReference type="Pfam" id="PF18072">
    <property type="entry name" value="FGAR-AT_linker"/>
    <property type="match status" value="1"/>
</dbReference>
<keyword evidence="7 12" id="KW-0658">Purine biosynthesis</keyword>
<dbReference type="InterPro" id="IPR010918">
    <property type="entry name" value="PurM-like_C_dom"/>
</dbReference>
<organism evidence="17 18">
    <name type="scientific">Trinickia soli</name>
    <dbReference type="NCBI Taxonomy" id="380675"/>
    <lineage>
        <taxon>Bacteria</taxon>
        <taxon>Pseudomonadati</taxon>
        <taxon>Pseudomonadota</taxon>
        <taxon>Betaproteobacteria</taxon>
        <taxon>Burkholderiales</taxon>
        <taxon>Burkholderiaceae</taxon>
        <taxon>Trinickia</taxon>
    </lineage>
</organism>